<name>A0ABD0M5A5_9CAEN</name>
<keyword evidence="2" id="KW-1185">Reference proteome</keyword>
<evidence type="ECO:0000313" key="1">
    <source>
        <dbReference type="EMBL" id="KAK7506700.1"/>
    </source>
</evidence>
<accession>A0ABD0M5A5</accession>
<proteinExistence type="predicted"/>
<dbReference type="Proteomes" id="UP001519460">
    <property type="component" value="Unassembled WGS sequence"/>
</dbReference>
<sequence>MVPTVGTAGLQVFEDLEPEAREGLLANHERERRPGEGWLGRRTERWFALTAAFCVYSEFEDVSLIIRLIIVFFKRNMARRHPAVGGIMVPAKEIHVLVEHRPDCWLRKS</sequence>
<gene>
    <name evidence="1" type="ORF">BaRGS_00002175</name>
</gene>
<protein>
    <submittedName>
        <fullName evidence="1">Uncharacterized protein</fullName>
    </submittedName>
</protein>
<dbReference type="EMBL" id="JACVVK020000006">
    <property type="protein sequence ID" value="KAK7506700.1"/>
    <property type="molecule type" value="Genomic_DNA"/>
</dbReference>
<dbReference type="AlphaFoldDB" id="A0ABD0M5A5"/>
<reference evidence="1 2" key="1">
    <citation type="journal article" date="2023" name="Sci. Data">
        <title>Genome assembly of the Korean intertidal mud-creeper Batillaria attramentaria.</title>
        <authorList>
            <person name="Patra A.K."/>
            <person name="Ho P.T."/>
            <person name="Jun S."/>
            <person name="Lee S.J."/>
            <person name="Kim Y."/>
            <person name="Won Y.J."/>
        </authorList>
    </citation>
    <scope>NUCLEOTIDE SEQUENCE [LARGE SCALE GENOMIC DNA]</scope>
    <source>
        <strain evidence="1">Wonlab-2016</strain>
    </source>
</reference>
<comment type="caution">
    <text evidence="1">The sequence shown here is derived from an EMBL/GenBank/DDBJ whole genome shotgun (WGS) entry which is preliminary data.</text>
</comment>
<evidence type="ECO:0000313" key="2">
    <source>
        <dbReference type="Proteomes" id="UP001519460"/>
    </source>
</evidence>
<organism evidence="1 2">
    <name type="scientific">Batillaria attramentaria</name>
    <dbReference type="NCBI Taxonomy" id="370345"/>
    <lineage>
        <taxon>Eukaryota</taxon>
        <taxon>Metazoa</taxon>
        <taxon>Spiralia</taxon>
        <taxon>Lophotrochozoa</taxon>
        <taxon>Mollusca</taxon>
        <taxon>Gastropoda</taxon>
        <taxon>Caenogastropoda</taxon>
        <taxon>Sorbeoconcha</taxon>
        <taxon>Cerithioidea</taxon>
        <taxon>Batillariidae</taxon>
        <taxon>Batillaria</taxon>
    </lineage>
</organism>